<feature type="binding site" evidence="6">
    <location>
        <position position="59"/>
    </location>
    <ligand>
        <name>GTP</name>
        <dbReference type="ChEBI" id="CHEBI:37565"/>
    </ligand>
</feature>
<evidence type="ECO:0000256" key="2">
    <source>
        <dbReference type="ARBA" id="ARBA00022741"/>
    </source>
</evidence>
<comment type="function">
    <text evidence="6">Catalyzes the GTP-dependent phosphorylation of the 3'-hydroxyl group of dephosphocoenzyme A to form coenzyme A (CoA).</text>
</comment>
<comment type="caution">
    <text evidence="7">The sequence shown here is derived from an EMBL/GenBank/DDBJ whole genome shotgun (WGS) entry which is preliminary data.</text>
</comment>
<dbReference type="AlphaFoldDB" id="A0A7J3I647"/>
<organism evidence="7">
    <name type="scientific">Ignisphaera aggregans</name>
    <dbReference type="NCBI Taxonomy" id="334771"/>
    <lineage>
        <taxon>Archaea</taxon>
        <taxon>Thermoproteota</taxon>
        <taxon>Thermoprotei</taxon>
        <taxon>Desulfurococcales</taxon>
        <taxon>Desulfurococcaceae</taxon>
        <taxon>Ignisphaera</taxon>
    </lineage>
</organism>
<evidence type="ECO:0000256" key="1">
    <source>
        <dbReference type="ARBA" id="ARBA00022679"/>
    </source>
</evidence>
<comment type="caution">
    <text evidence="6">Lacks conserved residue(s) required for the propagation of feature annotation.</text>
</comment>
<dbReference type="UniPathway" id="UPA00241"/>
<evidence type="ECO:0000313" key="7">
    <source>
        <dbReference type="EMBL" id="HGN36055.1"/>
    </source>
</evidence>
<evidence type="ECO:0000256" key="6">
    <source>
        <dbReference type="HAMAP-Rule" id="MF_00590"/>
    </source>
</evidence>
<feature type="binding site" evidence="6">
    <location>
        <position position="134"/>
    </location>
    <ligand>
        <name>GTP</name>
        <dbReference type="ChEBI" id="CHEBI:37565"/>
    </ligand>
</feature>
<gene>
    <name evidence="7" type="ORF">ENT87_00665</name>
</gene>
<comment type="similarity">
    <text evidence="6">Belongs to the GTP-dependent DPCK family.</text>
</comment>
<dbReference type="HAMAP" id="MF_00590">
    <property type="entry name" value="Dephospho_CoA_kinase_GTP_dep"/>
    <property type="match status" value="1"/>
</dbReference>
<protein>
    <recommendedName>
        <fullName evidence="6">GTP-dependent dephospho-CoA kinase</fullName>
        <ecNumber evidence="6">2.7.1.237</ecNumber>
    </recommendedName>
    <alternativeName>
        <fullName evidence="6">Dephospho-coenzyme A kinase</fullName>
        <shortName evidence="6">DPCK</shortName>
    </alternativeName>
</protein>
<feature type="binding site" evidence="6">
    <location>
        <position position="76"/>
    </location>
    <ligand>
        <name>GTP</name>
        <dbReference type="ChEBI" id="CHEBI:37565"/>
    </ligand>
</feature>
<name>A0A7J3I647_9CREN</name>
<proteinExistence type="inferred from homology"/>
<accession>A0A7J3I647</accession>
<feature type="binding site" evidence="6">
    <location>
        <position position="78"/>
    </location>
    <ligand>
        <name>GTP</name>
        <dbReference type="ChEBI" id="CHEBI:37565"/>
    </ligand>
</feature>
<evidence type="ECO:0000256" key="3">
    <source>
        <dbReference type="ARBA" id="ARBA00022777"/>
    </source>
</evidence>
<dbReference type="PANTHER" id="PTHR40732">
    <property type="entry name" value="UPF0218 PROTEIN TK1697"/>
    <property type="match status" value="1"/>
</dbReference>
<feature type="binding site" evidence="6">
    <location>
        <position position="57"/>
    </location>
    <ligand>
        <name>GTP</name>
        <dbReference type="ChEBI" id="CHEBI:37565"/>
    </ligand>
</feature>
<dbReference type="Pfam" id="PF04019">
    <property type="entry name" value="DUF359"/>
    <property type="match status" value="1"/>
</dbReference>
<dbReference type="GO" id="GO:0005525">
    <property type="term" value="F:GTP binding"/>
    <property type="evidence" value="ECO:0007669"/>
    <property type="project" value="UniProtKB-UniRule"/>
</dbReference>
<keyword evidence="2 6" id="KW-0547">Nucleotide-binding</keyword>
<dbReference type="PANTHER" id="PTHR40732:SF1">
    <property type="entry name" value="GTP-DEPENDENT DEPHOSPHO-COA KINASE"/>
    <property type="match status" value="1"/>
</dbReference>
<keyword evidence="3 6" id="KW-0418">Kinase</keyword>
<keyword evidence="1 6" id="KW-0808">Transferase</keyword>
<dbReference type="EMBL" id="DTAI01000022">
    <property type="protein sequence ID" value="HGN36055.1"/>
    <property type="molecule type" value="Genomic_DNA"/>
</dbReference>
<comment type="catalytic activity">
    <reaction evidence="6">
        <text>3'-dephospho-CoA + GTP = GDP + CoA + H(+)</text>
        <dbReference type="Rhea" id="RHEA:61156"/>
        <dbReference type="ChEBI" id="CHEBI:15378"/>
        <dbReference type="ChEBI" id="CHEBI:37565"/>
        <dbReference type="ChEBI" id="CHEBI:57287"/>
        <dbReference type="ChEBI" id="CHEBI:57328"/>
        <dbReference type="ChEBI" id="CHEBI:58189"/>
        <dbReference type="EC" id="2.7.1.237"/>
    </reaction>
</comment>
<dbReference type="EC" id="2.7.1.237" evidence="6"/>
<reference evidence="7" key="1">
    <citation type="journal article" date="2020" name="mSystems">
        <title>Genome- and Community-Level Interaction Insights into Carbon Utilization and Element Cycling Functions of Hydrothermarchaeota in Hydrothermal Sediment.</title>
        <authorList>
            <person name="Zhou Z."/>
            <person name="Liu Y."/>
            <person name="Xu W."/>
            <person name="Pan J."/>
            <person name="Luo Z.H."/>
            <person name="Li M."/>
        </authorList>
    </citation>
    <scope>NUCLEOTIDE SEQUENCE [LARGE SCALE GENOMIC DNA]</scope>
    <source>
        <strain evidence="7">SpSt-618</strain>
    </source>
</reference>
<dbReference type="GO" id="GO:0015937">
    <property type="term" value="P:coenzyme A biosynthetic process"/>
    <property type="evidence" value="ECO:0007669"/>
    <property type="project" value="UniProtKB-UniRule"/>
</dbReference>
<dbReference type="InterPro" id="IPR007164">
    <property type="entry name" value="GTP-dep_dephospho-CoA_kin"/>
</dbReference>
<sequence>MSITIYEMPPIFREALSKPYLYFPHGTLLLTGPREAVAYVLRSLYYTELYNMVVVGDYVCETFVRYIGIPRLCIVDGKTLRHLGTDFVREFKRKFEHVEICKNPPGYISKACQESIYRCFKEGVKSLILVYGEEDLLALASLITIPHGYVVYGIPSLGVAVSDVPSLKICVTNIFSHFKPIQTNGISGVDSY</sequence>
<evidence type="ECO:0000256" key="5">
    <source>
        <dbReference type="ARBA" id="ARBA00023134"/>
    </source>
</evidence>
<keyword evidence="5 6" id="KW-0342">GTP-binding</keyword>
<comment type="pathway">
    <text evidence="6">Cofactor biosynthesis; coenzyme A biosynthesis.</text>
</comment>
<dbReference type="GO" id="GO:0016301">
    <property type="term" value="F:kinase activity"/>
    <property type="evidence" value="ECO:0007669"/>
    <property type="project" value="UniProtKB-UniRule"/>
</dbReference>
<keyword evidence="4 6" id="KW-0173">Coenzyme A biosynthesis</keyword>
<evidence type="ECO:0000256" key="4">
    <source>
        <dbReference type="ARBA" id="ARBA00022993"/>
    </source>
</evidence>